<organism evidence="7 8">
    <name type="scientific">Rhizophagus irregularis (strain DAOM 197198w)</name>
    <name type="common">Glomus intraradices</name>
    <dbReference type="NCBI Taxonomy" id="1432141"/>
    <lineage>
        <taxon>Eukaryota</taxon>
        <taxon>Fungi</taxon>
        <taxon>Fungi incertae sedis</taxon>
        <taxon>Mucoromycota</taxon>
        <taxon>Glomeromycotina</taxon>
        <taxon>Glomeromycetes</taxon>
        <taxon>Glomerales</taxon>
        <taxon>Glomeraceae</taxon>
        <taxon>Rhizophagus</taxon>
    </lineage>
</organism>
<dbReference type="PANTHER" id="PTHR44329">
    <property type="entry name" value="SERINE/THREONINE-PROTEIN KINASE TNNI3K-RELATED"/>
    <property type="match status" value="1"/>
</dbReference>
<dbReference type="EMBL" id="JEMT01012941">
    <property type="protein sequence ID" value="EXX74380.1"/>
    <property type="molecule type" value="Genomic_DNA"/>
</dbReference>
<keyword evidence="3" id="KW-0418">Kinase</keyword>
<comment type="caution">
    <text evidence="7">The sequence shown here is derived from an EMBL/GenBank/DDBJ whole genome shotgun (WGS) entry which is preliminary data.</text>
</comment>
<reference evidence="7 8" key="1">
    <citation type="submission" date="2014-02" db="EMBL/GenBank/DDBJ databases">
        <title>Single nucleus genome sequencing reveals high similarity among nuclei of an endomycorrhizal fungus.</title>
        <authorList>
            <person name="Lin K."/>
            <person name="Geurts R."/>
            <person name="Zhang Z."/>
            <person name="Limpens E."/>
            <person name="Saunders D.G."/>
            <person name="Mu D."/>
            <person name="Pang E."/>
            <person name="Cao H."/>
            <person name="Cha H."/>
            <person name="Lin T."/>
            <person name="Zhou Q."/>
            <person name="Shang Y."/>
            <person name="Li Y."/>
            <person name="Ivanov S."/>
            <person name="Sharma T."/>
            <person name="Velzen R.V."/>
            <person name="Ruijter N.D."/>
            <person name="Aanen D.K."/>
            <person name="Win J."/>
            <person name="Kamoun S."/>
            <person name="Bisseling T."/>
            <person name="Huang S."/>
        </authorList>
    </citation>
    <scope>NUCLEOTIDE SEQUENCE [LARGE SCALE GENOMIC DNA]</scope>
    <source>
        <strain evidence="8">DAOM197198w</strain>
    </source>
</reference>
<gene>
    <name evidence="7" type="ORF">RirG_051580</name>
</gene>
<evidence type="ECO:0000256" key="4">
    <source>
        <dbReference type="ARBA" id="ARBA00022840"/>
    </source>
</evidence>
<name>A0A015K439_RHIIW</name>
<dbReference type="Proteomes" id="UP000022910">
    <property type="component" value="Unassembled WGS sequence"/>
</dbReference>
<dbReference type="InterPro" id="IPR051681">
    <property type="entry name" value="Ser/Thr_Kinases-Pseudokinases"/>
</dbReference>
<dbReference type="PROSITE" id="PS00107">
    <property type="entry name" value="PROTEIN_KINASE_ATP"/>
    <property type="match status" value="1"/>
</dbReference>
<dbReference type="GO" id="GO:0005524">
    <property type="term" value="F:ATP binding"/>
    <property type="evidence" value="ECO:0007669"/>
    <property type="project" value="UniProtKB-UniRule"/>
</dbReference>
<accession>A0A015K439</accession>
<evidence type="ECO:0000259" key="6">
    <source>
        <dbReference type="PROSITE" id="PS50011"/>
    </source>
</evidence>
<dbReference type="SUPFAM" id="SSF56112">
    <property type="entry name" value="Protein kinase-like (PK-like)"/>
    <property type="match status" value="1"/>
</dbReference>
<dbReference type="InterPro" id="IPR001245">
    <property type="entry name" value="Ser-Thr/Tyr_kinase_cat_dom"/>
</dbReference>
<evidence type="ECO:0000313" key="7">
    <source>
        <dbReference type="EMBL" id="EXX74380.1"/>
    </source>
</evidence>
<dbReference type="Gene3D" id="1.10.510.10">
    <property type="entry name" value="Transferase(Phosphotransferase) domain 1"/>
    <property type="match status" value="1"/>
</dbReference>
<evidence type="ECO:0000256" key="2">
    <source>
        <dbReference type="ARBA" id="ARBA00022741"/>
    </source>
</evidence>
<dbReference type="HOGENOM" id="CLU_000288_7_8_1"/>
<dbReference type="PROSITE" id="PS50011">
    <property type="entry name" value="PROTEIN_KINASE_DOM"/>
    <property type="match status" value="1"/>
</dbReference>
<keyword evidence="2 5" id="KW-0547">Nucleotide-binding</keyword>
<keyword evidence="4 5" id="KW-0067">ATP-binding</keyword>
<keyword evidence="8" id="KW-1185">Reference proteome</keyword>
<evidence type="ECO:0000256" key="5">
    <source>
        <dbReference type="PROSITE-ProRule" id="PRU10141"/>
    </source>
</evidence>
<dbReference type="InterPro" id="IPR017441">
    <property type="entry name" value="Protein_kinase_ATP_BS"/>
</dbReference>
<sequence length="1726" mass="205389">MEEIDSEKIFDYLIDNFKNWTSGNKQIDYFIGEKQLLTMPDDIVFEWIPYGQFNDIKEIGNGVATAVWEDGPLYCGIWIRKSNKEVFLKCLCNVSLSDQFFDYLDKVIPKGIIYGISQNPDTKDYVIVFREEYFEIYCKKCGKKFINEQNKWCKSCQIEYLKSNFTDWTSGDKQIDAFIQEKQSQIDSPWKIVFEWIPYNQFYGIEEIGNGNTTAIWKGGPLKFNEDSKKYERNLINKKVALKYLYNLQYILSIDKFSKVISKNFCYGMSQNPDTKYYILVFHEKYFEKISKKYRENHGKKYTNEQYKWHSQRRSGSNFMNRTCESKRIDAFNQEEQFKSAKDIENISTTEICKNGPLKCNASSNKYERNLNEKIASKFYHNFQNTFDEVLTKAKLYALYTSDPNEFLNKVKSEIKDYSFIFHKIYLERYCEKCDEKYTTNKWCKPCQINYLKRNFTNWTSENKQIDDFIQKEQLQIEKPWNIIFEWIPYSQFISIEKIENIGAISIWKDGPLIYNAKSNKYERNFNKKVALKYLYDSQNIPQFLNKVSISYGISQNPDTMNYIIVFHEKYFEENSKYCEKCGKKYIRYKWCKTCQINYLKSDFTNWTSENNLIDDFIQKKQLQIEGPRDIIFEWIPYDQFNEINEMGNIGAIAIWKDGPLIYNVNLNKYIRNFNKKVSLKYLYNSQNISLSNELLNKVESKDISYGISQNPDTKNYIFVFHEKYFEKYCKNCNKRYANKQCKWCKSCQIDFLKNNFTNWTSGNRQIDDFIQKEQLQIESSWDIIFEWIPYNQFTGIEKIENIDTIAMWKDGPLYYNSHSNKYERILVNKNVTLKYLHKIPDILNKDLDKIKSKDIICYGMSQNPDTKDYILVSHKEYFEKYCLKCDEKYTDKIYKWCESCQFDFLKSNFTNWNDRFKQIKFIIQEKQFEWIPYNQFSNIEKVGNTGATAICLLKYNMAYNKSKTCNSLVKWKRSNGRVALRYLYNLQYISDEFLSKVKSEDMCYGITKNPAVMNYILIFHEEYFEKYCCKCCNIEYTYYKQYIWCKSCQINYLKNNFTNWTSGNKQIDDFIQKEQLQIEKPWNIFEWIPYDQLNDIKEIGYGRSTAIWENGPSYYNFSERKLIRKSNKNVVIKYLCNSQNILSFDDYFNKVKSKDICYGISQNLNTKDFVLVFHEYIEKYCEACYKEYTNKKYKWCNLCQIAYIENNFTIWTSGDSQIDRLIQEKRLQISSPQDIIFEWIPYNQFSNIKEIGNIDTIAIWKDGPLYYNSHSNKYERNLVNKNVTLKYLEGKLNNIDELLNKVESEDNSYGISQNPDTKDYILVVNEMYCEKCGEKYANDLYKLCKPCLSNDKNAKIFNFIDNSKLKWILYSQFKNVEKIGKGGFATVYSAMWNNKKVALKCLHINSHNLIDEFLNEVSAYSAYSNQDFSSNILKLYGISQKDTENYVIVLEYAEGGNFNDYLYRNYKKFNWLNRLQILIDIIRGLKEIHQKRMVHRDFHIGNILFKYIKYNDTYISDMGLCGEVGNIDETKIYGVMPYVAPEVLKGKNYTQAADIYSFAMIMYFIATGRQPFADHAHDNLLALNICNGIRPEIDKSKAPKCYIDLMKSCWNSNPKNRPDATKIEELICLFRYSYMLDASEFKLNMKVKKEQQHYEIEKQFKEADEYRKANPLLIKTTHPQAIYTSRLLNPFTGDLPEDDKGVGDDSLVKCDDNMYNNSVEITDFS</sequence>
<dbReference type="InterPro" id="IPR000719">
    <property type="entry name" value="Prot_kinase_dom"/>
</dbReference>
<dbReference type="Pfam" id="PF07714">
    <property type="entry name" value="PK_Tyr_Ser-Thr"/>
    <property type="match status" value="1"/>
</dbReference>
<evidence type="ECO:0000313" key="8">
    <source>
        <dbReference type="Proteomes" id="UP000022910"/>
    </source>
</evidence>
<evidence type="ECO:0000256" key="1">
    <source>
        <dbReference type="ARBA" id="ARBA00022679"/>
    </source>
</evidence>
<keyword evidence="1" id="KW-0808">Transferase</keyword>
<feature type="binding site" evidence="5">
    <location>
        <position position="1401"/>
    </location>
    <ligand>
        <name>ATP</name>
        <dbReference type="ChEBI" id="CHEBI:30616"/>
    </ligand>
</feature>
<dbReference type="InterPro" id="IPR011009">
    <property type="entry name" value="Kinase-like_dom_sf"/>
</dbReference>
<proteinExistence type="predicted"/>
<protein>
    <submittedName>
        <fullName evidence="7">Rad53p</fullName>
    </submittedName>
</protein>
<dbReference type="GO" id="GO:0004674">
    <property type="term" value="F:protein serine/threonine kinase activity"/>
    <property type="evidence" value="ECO:0007669"/>
    <property type="project" value="TreeGrafter"/>
</dbReference>
<evidence type="ECO:0000256" key="3">
    <source>
        <dbReference type="ARBA" id="ARBA00022777"/>
    </source>
</evidence>
<feature type="domain" description="Protein kinase" evidence="6">
    <location>
        <begin position="1374"/>
        <end position="1636"/>
    </location>
</feature>
<dbReference type="PANTHER" id="PTHR44329:SF288">
    <property type="entry name" value="MITOGEN-ACTIVATED PROTEIN KINASE KINASE KINASE 20"/>
    <property type="match status" value="1"/>
</dbReference>